<gene>
    <name evidence="2" type="ORF">GX50_01883</name>
</gene>
<keyword evidence="3" id="KW-1185">Reference proteome</keyword>
<name>A0A2B7ZQ39_9EURO</name>
<feature type="compositionally biased region" description="Polar residues" evidence="1">
    <location>
        <begin position="46"/>
        <end position="65"/>
    </location>
</feature>
<accession>A0A2B7ZQ39</accession>
<reference evidence="2 3" key="1">
    <citation type="submission" date="2017-10" db="EMBL/GenBank/DDBJ databases">
        <title>Comparative genomics in systemic dimorphic fungi from Ajellomycetaceae.</title>
        <authorList>
            <person name="Munoz J.F."/>
            <person name="Mcewen J.G."/>
            <person name="Clay O.K."/>
            <person name="Cuomo C.A."/>
        </authorList>
    </citation>
    <scope>NUCLEOTIDE SEQUENCE [LARGE SCALE GENOMIC DNA]</scope>
    <source>
        <strain evidence="2 3">UAMH4076</strain>
    </source>
</reference>
<feature type="region of interest" description="Disordered" evidence="1">
    <location>
        <begin position="37"/>
        <end position="67"/>
    </location>
</feature>
<protein>
    <submittedName>
        <fullName evidence="2">Uncharacterized protein</fullName>
    </submittedName>
</protein>
<evidence type="ECO:0000313" key="2">
    <source>
        <dbReference type="EMBL" id="PGH35303.1"/>
    </source>
</evidence>
<evidence type="ECO:0000313" key="3">
    <source>
        <dbReference type="Proteomes" id="UP000226031"/>
    </source>
</evidence>
<dbReference type="EMBL" id="PDND01000024">
    <property type="protein sequence ID" value="PGH35303.1"/>
    <property type="molecule type" value="Genomic_DNA"/>
</dbReference>
<dbReference type="AlphaFoldDB" id="A0A2B7ZQ39"/>
<evidence type="ECO:0000256" key="1">
    <source>
        <dbReference type="SAM" id="MobiDB-lite"/>
    </source>
</evidence>
<organism evidence="2 3">
    <name type="scientific">[Emmonsia] crescens</name>
    <dbReference type="NCBI Taxonomy" id="73230"/>
    <lineage>
        <taxon>Eukaryota</taxon>
        <taxon>Fungi</taxon>
        <taxon>Dikarya</taxon>
        <taxon>Ascomycota</taxon>
        <taxon>Pezizomycotina</taxon>
        <taxon>Eurotiomycetes</taxon>
        <taxon>Eurotiomycetidae</taxon>
        <taxon>Onygenales</taxon>
        <taxon>Ajellomycetaceae</taxon>
        <taxon>Emergomyces</taxon>
    </lineage>
</organism>
<dbReference type="Proteomes" id="UP000226031">
    <property type="component" value="Unassembled WGS sequence"/>
</dbReference>
<comment type="caution">
    <text evidence="2">The sequence shown here is derived from an EMBL/GenBank/DDBJ whole genome shotgun (WGS) entry which is preliminary data.</text>
</comment>
<proteinExistence type="predicted"/>
<sequence length="82" mass="9286">MTVRRALFQTTPEDERDEAYAGLFPKEPQLPVVIRDGSDRIPLSEPVSNGTPSSPEETAPTSTIHLAQRKQWYKEGQLLDEY</sequence>